<evidence type="ECO:0000256" key="2">
    <source>
        <dbReference type="ARBA" id="ARBA00022750"/>
    </source>
</evidence>
<dbReference type="GO" id="GO:0004190">
    <property type="term" value="F:aspartic-type endopeptidase activity"/>
    <property type="evidence" value="ECO:0007669"/>
    <property type="project" value="UniProtKB-KW"/>
</dbReference>
<dbReference type="SUPFAM" id="SSF50630">
    <property type="entry name" value="Acid proteases"/>
    <property type="match status" value="1"/>
</dbReference>
<keyword evidence="2 4" id="KW-0064">Aspartyl protease</keyword>
<proteinExistence type="inferred from homology"/>
<dbReference type="Proteomes" id="UP000001294">
    <property type="component" value="Unassembled WGS sequence"/>
</dbReference>
<keyword evidence="5" id="KW-0732">Signal</keyword>
<evidence type="ECO:0000313" key="7">
    <source>
        <dbReference type="EMBL" id="EEA25779.1"/>
    </source>
</evidence>
<dbReference type="AlphaFoldDB" id="B6Q8H5"/>
<evidence type="ECO:0000256" key="5">
    <source>
        <dbReference type="SAM" id="SignalP"/>
    </source>
</evidence>
<dbReference type="Gene3D" id="2.40.70.10">
    <property type="entry name" value="Acid Proteases"/>
    <property type="match status" value="2"/>
</dbReference>
<feature type="domain" description="Peptidase A1" evidence="6">
    <location>
        <begin position="86"/>
        <end position="393"/>
    </location>
</feature>
<dbReference type="Pfam" id="PF00026">
    <property type="entry name" value="Asp"/>
    <property type="match status" value="1"/>
</dbReference>
<feature type="chain" id="PRO_5002845358" evidence="5">
    <location>
        <begin position="22"/>
        <end position="396"/>
    </location>
</feature>
<dbReference type="PANTHER" id="PTHR47966:SF2">
    <property type="entry name" value="ASPERGILLOPEPSIN-1-RELATED"/>
    <property type="match status" value="1"/>
</dbReference>
<comment type="similarity">
    <text evidence="1 4">Belongs to the peptidase A1 family.</text>
</comment>
<evidence type="ECO:0000259" key="6">
    <source>
        <dbReference type="PROSITE" id="PS51767"/>
    </source>
</evidence>
<dbReference type="GO" id="GO:0006508">
    <property type="term" value="P:proteolysis"/>
    <property type="evidence" value="ECO:0007669"/>
    <property type="project" value="UniProtKB-KW"/>
</dbReference>
<dbReference type="PRINTS" id="PR00792">
    <property type="entry name" value="PEPSIN"/>
</dbReference>
<reference evidence="8" key="1">
    <citation type="journal article" date="2015" name="Genome Announc.">
        <title>Genome sequence of the AIDS-associated pathogen Penicillium marneffei (ATCC18224) and its near taxonomic relative Talaromyces stipitatus (ATCC10500).</title>
        <authorList>
            <person name="Nierman W.C."/>
            <person name="Fedorova-Abrams N.D."/>
            <person name="Andrianopoulos A."/>
        </authorList>
    </citation>
    <scope>NUCLEOTIDE SEQUENCE [LARGE SCALE GENOMIC DNA]</scope>
    <source>
        <strain evidence="8">ATCC 18224 / CBS 334.59 / QM 7333</strain>
    </source>
</reference>
<dbReference type="InterPro" id="IPR001461">
    <property type="entry name" value="Aspartic_peptidase_A1"/>
</dbReference>
<accession>B6Q8H5</accession>
<dbReference type="InterPro" id="IPR033121">
    <property type="entry name" value="PEPTIDASE_A1"/>
</dbReference>
<evidence type="ECO:0000256" key="4">
    <source>
        <dbReference type="RuleBase" id="RU000454"/>
    </source>
</evidence>
<dbReference type="HOGENOM" id="CLU_013253_0_1_1"/>
<dbReference type="EMBL" id="DS995900">
    <property type="protein sequence ID" value="EEA25779.1"/>
    <property type="molecule type" value="Genomic_DNA"/>
</dbReference>
<dbReference type="VEuPathDB" id="FungiDB:PMAA_068730"/>
<keyword evidence="4" id="KW-0645">Protease</keyword>
<dbReference type="PhylomeDB" id="B6Q8H5"/>
<feature type="signal peptide" evidence="5">
    <location>
        <begin position="1"/>
        <end position="21"/>
    </location>
</feature>
<name>B6Q8H5_TALMQ</name>
<dbReference type="InterPro" id="IPR021109">
    <property type="entry name" value="Peptidase_aspartic_dom_sf"/>
</dbReference>
<evidence type="ECO:0000256" key="3">
    <source>
        <dbReference type="ARBA" id="ARBA00022801"/>
    </source>
</evidence>
<evidence type="ECO:0000256" key="1">
    <source>
        <dbReference type="ARBA" id="ARBA00007447"/>
    </source>
</evidence>
<keyword evidence="3 4" id="KW-0378">Hydrolase</keyword>
<dbReference type="InterPro" id="IPR001969">
    <property type="entry name" value="Aspartic_peptidase_AS"/>
</dbReference>
<evidence type="ECO:0000313" key="8">
    <source>
        <dbReference type="Proteomes" id="UP000001294"/>
    </source>
</evidence>
<organism evidence="7 8">
    <name type="scientific">Talaromyces marneffei (strain ATCC 18224 / CBS 334.59 / QM 7333)</name>
    <name type="common">Penicillium marneffei</name>
    <dbReference type="NCBI Taxonomy" id="441960"/>
    <lineage>
        <taxon>Eukaryota</taxon>
        <taxon>Fungi</taxon>
        <taxon>Dikarya</taxon>
        <taxon>Ascomycota</taxon>
        <taxon>Pezizomycotina</taxon>
        <taxon>Eurotiomycetes</taxon>
        <taxon>Eurotiomycetidae</taxon>
        <taxon>Eurotiales</taxon>
        <taxon>Trichocomaceae</taxon>
        <taxon>Talaromyces</taxon>
        <taxon>Talaromyces sect. Talaromyces</taxon>
    </lineage>
</organism>
<dbReference type="PROSITE" id="PS00141">
    <property type="entry name" value="ASP_PROTEASE"/>
    <property type="match status" value="1"/>
</dbReference>
<sequence>MVNYKTIISALALLALAVAVAVPFPSNTSFSIKQVAVKVPPIPPAAVYARAYARLGVKVPDYVALAARNGWTESVTATPVAHDVLYLTPIKIGANTLQVLVDSGSGNLWAYTPQTPAVGSHATYNPQTGTVLEGFYWEVINGQGVITQGRVVLDKVSVGRLTSPLQAVQLVDSIEPISAMHNPMRAHDGVLGIALSKRNAVRPIKQRTFFDNIKNNLAAPLIAAYIKHGAPGTYDIGWIDTTKYEGDIYWKHVETSQGFWNISVEGYGIGGDFSSSTPFFAVVDTGASLILLQNSIVAQYYDKIPGAYISPVRGGYVFPCTDTDIIPDFTLNLGEFNTTIPGYLLKYATYGDHCFGGIQISPVPSYNFLGDVFLKRHYVIFSSYSHGPRIGIAAQA</sequence>
<protein>
    <submittedName>
        <fullName evidence="7">Aspergillopepsin A, putative</fullName>
    </submittedName>
</protein>
<dbReference type="PROSITE" id="PS51767">
    <property type="entry name" value="PEPTIDASE_A1"/>
    <property type="match status" value="1"/>
</dbReference>
<gene>
    <name evidence="7" type="ORF">PMAA_068730</name>
</gene>
<dbReference type="PANTHER" id="PTHR47966">
    <property type="entry name" value="BETA-SITE APP-CLEAVING ENZYME, ISOFORM A-RELATED"/>
    <property type="match status" value="1"/>
</dbReference>
<keyword evidence="8" id="KW-1185">Reference proteome</keyword>